<feature type="binding site" evidence="5">
    <location>
        <position position="108"/>
    </location>
    <ligand>
        <name>Mg(2+)</name>
        <dbReference type="ChEBI" id="CHEBI:18420"/>
    </ligand>
</feature>
<dbReference type="HAMAP" id="MF_00265">
    <property type="entry name" value="VapC_Nob1"/>
    <property type="match status" value="1"/>
</dbReference>
<evidence type="ECO:0000256" key="2">
    <source>
        <dbReference type="ARBA" id="ARBA00022722"/>
    </source>
</evidence>
<dbReference type="HOGENOM" id="CLU_1784938_0_0_0"/>
<feature type="binding site" evidence="5">
    <location>
        <position position="12"/>
    </location>
    <ligand>
        <name>Mg(2+)</name>
        <dbReference type="ChEBI" id="CHEBI:18420"/>
    </ligand>
</feature>
<feature type="domain" description="PIN" evidence="6">
    <location>
        <begin position="9"/>
        <end position="131"/>
    </location>
</feature>
<name>A9WFX4_CHLAA</name>
<dbReference type="PATRIC" id="fig|324602.8.peg.3299"/>
<dbReference type="GO" id="GO:0090729">
    <property type="term" value="F:toxin activity"/>
    <property type="evidence" value="ECO:0007669"/>
    <property type="project" value="UniProtKB-KW"/>
</dbReference>
<dbReference type="GO" id="GO:0004540">
    <property type="term" value="F:RNA nuclease activity"/>
    <property type="evidence" value="ECO:0007669"/>
    <property type="project" value="InterPro"/>
</dbReference>
<keyword evidence="4 5" id="KW-0378">Hydrolase</keyword>
<evidence type="ECO:0000256" key="5">
    <source>
        <dbReference type="HAMAP-Rule" id="MF_00265"/>
    </source>
</evidence>
<keyword evidence="8" id="KW-1185">Reference proteome</keyword>
<evidence type="ECO:0000313" key="7">
    <source>
        <dbReference type="EMBL" id="ABY36128.1"/>
    </source>
</evidence>
<dbReference type="Proteomes" id="UP000002008">
    <property type="component" value="Chromosome"/>
</dbReference>
<sequence>MTIADADPIFLDTNILVYASVDTSPFYDLARAAITAFEAHHTPLWISRQVLREYLATLARPHIGIPITELTAAVRQFAVRFHIAEESPLVTAQLLTLLERGYSRQIHDTNIVATMQAFGIKRILTNNPDDFAPFASLITVIPLLSLASQLPEQAE</sequence>
<dbReference type="SUPFAM" id="SSF88723">
    <property type="entry name" value="PIN domain-like"/>
    <property type="match status" value="1"/>
</dbReference>
<dbReference type="RefSeq" id="WP_012258781.1">
    <property type="nucleotide sequence ID" value="NC_010175.1"/>
</dbReference>
<dbReference type="EnsemblBacteria" id="ABY36128">
    <property type="protein sequence ID" value="ABY36128"/>
    <property type="gene ID" value="Caur_2929"/>
</dbReference>
<dbReference type="EMBL" id="CP000909">
    <property type="protein sequence ID" value="ABY36128.1"/>
    <property type="molecule type" value="Genomic_DNA"/>
</dbReference>
<dbReference type="Pfam" id="PF01850">
    <property type="entry name" value="PIN"/>
    <property type="match status" value="1"/>
</dbReference>
<dbReference type="GO" id="GO:0000287">
    <property type="term" value="F:magnesium ion binding"/>
    <property type="evidence" value="ECO:0007669"/>
    <property type="project" value="UniProtKB-UniRule"/>
</dbReference>
<proteinExistence type="inferred from homology"/>
<evidence type="ECO:0000256" key="1">
    <source>
        <dbReference type="ARBA" id="ARBA00022649"/>
    </source>
</evidence>
<evidence type="ECO:0000313" key="8">
    <source>
        <dbReference type="Proteomes" id="UP000002008"/>
    </source>
</evidence>
<gene>
    <name evidence="5" type="primary">vapC</name>
    <name evidence="7" type="ordered locus">Caur_2929</name>
</gene>
<keyword evidence="5" id="KW-0460">Magnesium</keyword>
<evidence type="ECO:0000256" key="4">
    <source>
        <dbReference type="ARBA" id="ARBA00022801"/>
    </source>
</evidence>
<organism evidence="7 8">
    <name type="scientific">Chloroflexus aurantiacus (strain ATCC 29366 / DSM 635 / J-10-fl)</name>
    <dbReference type="NCBI Taxonomy" id="324602"/>
    <lineage>
        <taxon>Bacteria</taxon>
        <taxon>Bacillati</taxon>
        <taxon>Chloroflexota</taxon>
        <taxon>Chloroflexia</taxon>
        <taxon>Chloroflexales</taxon>
        <taxon>Chloroflexineae</taxon>
        <taxon>Chloroflexaceae</taxon>
        <taxon>Chloroflexus</taxon>
    </lineage>
</organism>
<protein>
    <recommendedName>
        <fullName evidence="5">Ribonuclease VapC</fullName>
        <shortName evidence="5">RNase VapC</shortName>
        <ecNumber evidence="5">3.1.-.-</ecNumber>
    </recommendedName>
    <alternativeName>
        <fullName evidence="5">Toxin VapC</fullName>
    </alternativeName>
</protein>
<keyword evidence="2 5" id="KW-0540">Nuclease</keyword>
<dbReference type="InterPro" id="IPR022907">
    <property type="entry name" value="VapC_family"/>
</dbReference>
<dbReference type="KEGG" id="cau:Caur_2929"/>
<dbReference type="Gene3D" id="3.40.50.1010">
    <property type="entry name" value="5'-nuclease"/>
    <property type="match status" value="1"/>
</dbReference>
<reference evidence="8" key="1">
    <citation type="journal article" date="2011" name="BMC Genomics">
        <title>Complete genome sequence of the filamentous anoxygenic phototrophic bacterium Chloroflexus aurantiacus.</title>
        <authorList>
            <person name="Tang K.H."/>
            <person name="Barry K."/>
            <person name="Chertkov O."/>
            <person name="Dalin E."/>
            <person name="Han C.S."/>
            <person name="Hauser L.J."/>
            <person name="Honchak B.M."/>
            <person name="Karbach L.E."/>
            <person name="Land M.L."/>
            <person name="Lapidus A."/>
            <person name="Larimer F.W."/>
            <person name="Mikhailova N."/>
            <person name="Pitluck S."/>
            <person name="Pierson B.K."/>
            <person name="Blankenship R.E."/>
        </authorList>
    </citation>
    <scope>NUCLEOTIDE SEQUENCE [LARGE SCALE GENOMIC DNA]</scope>
    <source>
        <strain evidence="8">ATCC 29366 / DSM 635 / J-10-fl</strain>
    </source>
</reference>
<evidence type="ECO:0000259" key="6">
    <source>
        <dbReference type="Pfam" id="PF01850"/>
    </source>
</evidence>
<dbReference type="EC" id="3.1.-.-" evidence="5"/>
<dbReference type="GO" id="GO:0016787">
    <property type="term" value="F:hydrolase activity"/>
    <property type="evidence" value="ECO:0007669"/>
    <property type="project" value="UniProtKB-KW"/>
</dbReference>
<keyword evidence="5" id="KW-0800">Toxin</keyword>
<accession>A9WFX4</accession>
<keyword evidence="1 5" id="KW-1277">Toxin-antitoxin system</keyword>
<evidence type="ECO:0000256" key="3">
    <source>
        <dbReference type="ARBA" id="ARBA00022723"/>
    </source>
</evidence>
<dbReference type="InterPro" id="IPR029060">
    <property type="entry name" value="PIN-like_dom_sf"/>
</dbReference>
<comment type="cofactor">
    <cofactor evidence="5">
        <name>Mg(2+)</name>
        <dbReference type="ChEBI" id="CHEBI:18420"/>
    </cofactor>
</comment>
<comment type="function">
    <text evidence="5">Toxic component of a toxin-antitoxin (TA) system. An RNase.</text>
</comment>
<dbReference type="AlphaFoldDB" id="A9WFX4"/>
<dbReference type="InParanoid" id="A9WFX4"/>
<dbReference type="InterPro" id="IPR002716">
    <property type="entry name" value="PIN_dom"/>
</dbReference>
<keyword evidence="3 5" id="KW-0479">Metal-binding</keyword>
<comment type="similarity">
    <text evidence="5">Belongs to the PINc/VapC protein family.</text>
</comment>